<organism evidence="3 4">
    <name type="scientific">Triparma columacea</name>
    <dbReference type="NCBI Taxonomy" id="722753"/>
    <lineage>
        <taxon>Eukaryota</taxon>
        <taxon>Sar</taxon>
        <taxon>Stramenopiles</taxon>
        <taxon>Ochrophyta</taxon>
        <taxon>Bolidophyceae</taxon>
        <taxon>Parmales</taxon>
        <taxon>Triparmaceae</taxon>
        <taxon>Triparma</taxon>
    </lineage>
</organism>
<feature type="signal peptide" evidence="1">
    <location>
        <begin position="1"/>
        <end position="20"/>
    </location>
</feature>
<feature type="chain" id="PRO_5040745016" description="Thioredoxin-like fold domain-containing protein" evidence="1">
    <location>
        <begin position="21"/>
        <end position="233"/>
    </location>
</feature>
<evidence type="ECO:0000313" key="3">
    <source>
        <dbReference type="EMBL" id="GMI42147.1"/>
    </source>
</evidence>
<evidence type="ECO:0000313" key="4">
    <source>
        <dbReference type="Proteomes" id="UP001165065"/>
    </source>
</evidence>
<dbReference type="InterPro" id="IPR012336">
    <property type="entry name" value="Thioredoxin-like_fold"/>
</dbReference>
<feature type="domain" description="Thioredoxin-like fold" evidence="2">
    <location>
        <begin position="46"/>
        <end position="228"/>
    </location>
</feature>
<comment type="caution">
    <text evidence="3">The sequence shown here is derived from an EMBL/GenBank/DDBJ whole genome shotgun (WGS) entry which is preliminary data.</text>
</comment>
<proteinExistence type="predicted"/>
<dbReference type="InterPro" id="IPR036249">
    <property type="entry name" value="Thioredoxin-like_sf"/>
</dbReference>
<reference evidence="4" key="1">
    <citation type="journal article" date="2023" name="Commun. Biol.">
        <title>Genome analysis of Parmales, the sister group of diatoms, reveals the evolutionary specialization of diatoms from phago-mixotrophs to photoautotrophs.</title>
        <authorList>
            <person name="Ban H."/>
            <person name="Sato S."/>
            <person name="Yoshikawa S."/>
            <person name="Yamada K."/>
            <person name="Nakamura Y."/>
            <person name="Ichinomiya M."/>
            <person name="Sato N."/>
            <person name="Blanc-Mathieu R."/>
            <person name="Endo H."/>
            <person name="Kuwata A."/>
            <person name="Ogata H."/>
        </authorList>
    </citation>
    <scope>NUCLEOTIDE SEQUENCE [LARGE SCALE GENOMIC DNA]</scope>
</reference>
<dbReference type="EMBL" id="BRYA01000166">
    <property type="protein sequence ID" value="GMI42147.1"/>
    <property type="molecule type" value="Genomic_DNA"/>
</dbReference>
<keyword evidence="1" id="KW-0732">Signal</keyword>
<evidence type="ECO:0000256" key="1">
    <source>
        <dbReference type="SAM" id="SignalP"/>
    </source>
</evidence>
<accession>A0A9W7L9T2</accession>
<evidence type="ECO:0000259" key="2">
    <source>
        <dbReference type="Pfam" id="PF13462"/>
    </source>
</evidence>
<dbReference type="SUPFAM" id="SSF52833">
    <property type="entry name" value="Thioredoxin-like"/>
    <property type="match status" value="1"/>
</dbReference>
<keyword evidence="4" id="KW-1185">Reference proteome</keyword>
<dbReference type="Proteomes" id="UP001165065">
    <property type="component" value="Unassembled WGS sequence"/>
</dbReference>
<gene>
    <name evidence="3" type="ORF">TrCOL_g12906</name>
</gene>
<dbReference type="Gene3D" id="3.40.30.10">
    <property type="entry name" value="Glutaredoxin"/>
    <property type="match status" value="1"/>
</dbReference>
<name>A0A9W7L9T2_9STRA</name>
<dbReference type="OrthoDB" id="37297at2759"/>
<sequence length="233" mass="25559">MNSSFVLSLLLTVFVTLVAASARSKGSPSPTYTSSIPLSPSSNAFTRGQVGSSVTVDLWIDLACSDCMNDWPMLTEVWESYGDKVQFNYRVFPLPYHQFAFLLAKSCQVVNNHGSDGDVFNFIDFSFIPSNQGMIYNSVTSGLSYDDILTSVVSGWVSNSTSIGSDDYLRYMSTDYQNEPMADYNAEMDARYAFKNAAANGVIGTPTVWVNGVEVDGLDSIEQWDLALAEVLN</sequence>
<protein>
    <recommendedName>
        <fullName evidence="2">Thioredoxin-like fold domain-containing protein</fullName>
    </recommendedName>
</protein>
<dbReference type="PANTHER" id="PTHR33875">
    <property type="entry name" value="OS09G0542200 PROTEIN"/>
    <property type="match status" value="1"/>
</dbReference>
<dbReference type="Pfam" id="PF13462">
    <property type="entry name" value="Thioredoxin_4"/>
    <property type="match status" value="1"/>
</dbReference>
<dbReference type="PANTHER" id="PTHR33875:SF2">
    <property type="entry name" value="ACR183CP"/>
    <property type="match status" value="1"/>
</dbReference>
<dbReference type="AlphaFoldDB" id="A0A9W7L9T2"/>